<evidence type="ECO:0000313" key="2">
    <source>
        <dbReference type="Proteomes" id="UP000187181"/>
    </source>
</evidence>
<dbReference type="Proteomes" id="UP000187181">
    <property type="component" value="Unassembled WGS sequence"/>
</dbReference>
<dbReference type="OrthoDB" id="851464at2"/>
<dbReference type="RefSeq" id="WP_076669377.1">
    <property type="nucleotide sequence ID" value="NZ_FTPP01000002.1"/>
</dbReference>
<organism evidence="1 2">
    <name type="scientific">Pontibacter indicus</name>
    <dbReference type="NCBI Taxonomy" id="1317125"/>
    <lineage>
        <taxon>Bacteria</taxon>
        <taxon>Pseudomonadati</taxon>
        <taxon>Bacteroidota</taxon>
        <taxon>Cytophagia</taxon>
        <taxon>Cytophagales</taxon>
        <taxon>Hymenobacteraceae</taxon>
        <taxon>Pontibacter</taxon>
    </lineage>
</organism>
<dbReference type="AlphaFoldDB" id="A0A1R3XLP6"/>
<proteinExistence type="predicted"/>
<accession>A0A1R3XLP6</accession>
<protein>
    <submittedName>
        <fullName evidence="1">Uncharacterized protein</fullName>
    </submittedName>
</protein>
<keyword evidence="2" id="KW-1185">Reference proteome</keyword>
<sequence>MNNDSTLINLEDLATWPQEILDYVNPNIARISQERELELAKNLEGKSWLSAIPDSIYLQAQQQLAGILRHYSIKSYHCTRLVSPEKVLQKGLQPLSLKTLKAGLKNMSTILPSSAESIEAELELINYIKSSAFESQEGMVWVYLTEKQTQQYDCQDLLEFYGGRTLRAALHNKRYKFYPILKRLGAPAVIACRVPIADATDCQVAELAKQMLDYLLDDAKGYATRSVMGELSINSAIPAANIIEIQEQLQHA</sequence>
<gene>
    <name evidence="1" type="ORF">SAMN05444128_2571</name>
</gene>
<name>A0A1R3XLP6_9BACT</name>
<dbReference type="EMBL" id="FTPP01000002">
    <property type="protein sequence ID" value="SIT91362.1"/>
    <property type="molecule type" value="Genomic_DNA"/>
</dbReference>
<evidence type="ECO:0000313" key="1">
    <source>
        <dbReference type="EMBL" id="SIT91362.1"/>
    </source>
</evidence>
<reference evidence="2" key="1">
    <citation type="submission" date="2017-01" db="EMBL/GenBank/DDBJ databases">
        <authorList>
            <person name="Varghese N."/>
            <person name="Submissions S."/>
        </authorList>
    </citation>
    <scope>NUCLEOTIDE SEQUENCE [LARGE SCALE GENOMIC DNA]</scope>
    <source>
        <strain evidence="2">LP100</strain>
    </source>
</reference>